<protein>
    <submittedName>
        <fullName evidence="1">Uncharacterized protein</fullName>
    </submittedName>
</protein>
<dbReference type="EMBL" id="BOVK01000035">
    <property type="protein sequence ID" value="GIQ69818.1"/>
    <property type="molecule type" value="Genomic_DNA"/>
</dbReference>
<dbReference type="Proteomes" id="UP000677918">
    <property type="component" value="Unassembled WGS sequence"/>
</dbReference>
<accession>A0A8J4H6U1</accession>
<reference evidence="1" key="1">
    <citation type="submission" date="2021-04" db="EMBL/GenBank/DDBJ databases">
        <title>Draft genome sequence of Xylanibacillus composti strain K13.</title>
        <authorList>
            <person name="Uke A."/>
            <person name="Chhe C."/>
            <person name="Baramee S."/>
            <person name="Kosugi A."/>
        </authorList>
    </citation>
    <scope>NUCLEOTIDE SEQUENCE</scope>
    <source>
        <strain evidence="1">K13</strain>
    </source>
</reference>
<comment type="caution">
    <text evidence="1">The sequence shown here is derived from an EMBL/GenBank/DDBJ whole genome shotgun (WGS) entry which is preliminary data.</text>
</comment>
<gene>
    <name evidence="1" type="ORF">XYCOK13_26420</name>
</gene>
<sequence length="55" mass="6220">MVLGHPSRQKGMRILFTIGPVTVYAEIQTRVEARRNESKELSRYAATSIMNLADI</sequence>
<evidence type="ECO:0000313" key="2">
    <source>
        <dbReference type="Proteomes" id="UP000677918"/>
    </source>
</evidence>
<dbReference type="AlphaFoldDB" id="A0A8J4H6U1"/>
<organism evidence="1 2">
    <name type="scientific">Xylanibacillus composti</name>
    <dbReference type="NCBI Taxonomy" id="1572762"/>
    <lineage>
        <taxon>Bacteria</taxon>
        <taxon>Bacillati</taxon>
        <taxon>Bacillota</taxon>
        <taxon>Bacilli</taxon>
        <taxon>Bacillales</taxon>
        <taxon>Paenibacillaceae</taxon>
        <taxon>Xylanibacillus</taxon>
    </lineage>
</organism>
<evidence type="ECO:0000313" key="1">
    <source>
        <dbReference type="EMBL" id="GIQ69818.1"/>
    </source>
</evidence>
<proteinExistence type="predicted"/>
<keyword evidence="2" id="KW-1185">Reference proteome</keyword>
<name>A0A8J4H6U1_9BACL</name>